<keyword evidence="4" id="KW-1185">Reference proteome</keyword>
<sequence>MDVYGLLVYGIMLIPHIEDYMDLAGMDAFLAKRDRGENPVIAILANTYYSLNYCYERNGKGLRCGGFPNVPLIGTQGAINYNLELVLKQAGYPMALPPSNEAIIPFVIHDLRVQNGECLKKIRQAWRSVVRKGPEWGPWSCGASSSYKAWLKNRLEQWKLTSNLEHLGREDANKRVCIEKESWSRAIAQERYFKEIERDQALVEKEKLKAALVESRYATHSMTRAMENNVEVLEQQNQDLKGEVSQLKEQMTQMFQILSQINVAIIVMANQGEIGHAQPNCTNGPPPYGARDLPYRMPYVENRGPYHRRTRAAECHLQQND</sequence>
<keyword evidence="1" id="KW-0175">Coiled coil</keyword>
<dbReference type="InterPro" id="IPR056647">
    <property type="entry name" value="DUF7745"/>
</dbReference>
<dbReference type="AlphaFoldDB" id="A0A371F643"/>
<feature type="coiled-coil region" evidence="1">
    <location>
        <begin position="223"/>
        <end position="250"/>
    </location>
</feature>
<dbReference type="PANTHER" id="PTHR48154:SF1">
    <property type="entry name" value="PROTEIN, PUTATIVE-RELATED"/>
    <property type="match status" value="1"/>
</dbReference>
<protein>
    <recommendedName>
        <fullName evidence="2">DUF7745 domain-containing protein</fullName>
    </recommendedName>
</protein>
<dbReference type="Proteomes" id="UP000257109">
    <property type="component" value="Unassembled WGS sequence"/>
</dbReference>
<accession>A0A371F643</accession>
<dbReference type="EMBL" id="QJKJ01010419">
    <property type="protein sequence ID" value="RDX73770.1"/>
    <property type="molecule type" value="Genomic_DNA"/>
</dbReference>
<dbReference type="Gene3D" id="1.20.5.170">
    <property type="match status" value="1"/>
</dbReference>
<evidence type="ECO:0000313" key="3">
    <source>
        <dbReference type="EMBL" id="RDX73770.1"/>
    </source>
</evidence>
<proteinExistence type="predicted"/>
<dbReference type="Pfam" id="PF24924">
    <property type="entry name" value="DUF7745"/>
    <property type="match status" value="1"/>
</dbReference>
<evidence type="ECO:0000256" key="1">
    <source>
        <dbReference type="SAM" id="Coils"/>
    </source>
</evidence>
<feature type="non-terminal residue" evidence="3">
    <location>
        <position position="1"/>
    </location>
</feature>
<gene>
    <name evidence="3" type="ORF">CR513_46577</name>
</gene>
<feature type="domain" description="DUF7745" evidence="2">
    <location>
        <begin position="63"/>
        <end position="155"/>
    </location>
</feature>
<evidence type="ECO:0000259" key="2">
    <source>
        <dbReference type="Pfam" id="PF24924"/>
    </source>
</evidence>
<evidence type="ECO:0000313" key="4">
    <source>
        <dbReference type="Proteomes" id="UP000257109"/>
    </source>
</evidence>
<dbReference type="PANTHER" id="PTHR48154">
    <property type="entry name" value="PROTEIN, PUTATIVE-RELATED"/>
    <property type="match status" value="1"/>
</dbReference>
<dbReference type="OrthoDB" id="1396996at2759"/>
<reference evidence="3" key="1">
    <citation type="submission" date="2018-05" db="EMBL/GenBank/DDBJ databases">
        <title>Draft genome of Mucuna pruriens seed.</title>
        <authorList>
            <person name="Nnadi N.E."/>
            <person name="Vos R."/>
            <person name="Hasami M.H."/>
            <person name="Devisetty U.K."/>
            <person name="Aguiy J.C."/>
        </authorList>
    </citation>
    <scope>NUCLEOTIDE SEQUENCE [LARGE SCALE GENOMIC DNA]</scope>
    <source>
        <strain evidence="3">JCA_2017</strain>
    </source>
</reference>
<comment type="caution">
    <text evidence="3">The sequence shown here is derived from an EMBL/GenBank/DDBJ whole genome shotgun (WGS) entry which is preliminary data.</text>
</comment>
<organism evidence="3 4">
    <name type="scientific">Mucuna pruriens</name>
    <name type="common">Velvet bean</name>
    <name type="synonym">Dolichos pruriens</name>
    <dbReference type="NCBI Taxonomy" id="157652"/>
    <lineage>
        <taxon>Eukaryota</taxon>
        <taxon>Viridiplantae</taxon>
        <taxon>Streptophyta</taxon>
        <taxon>Embryophyta</taxon>
        <taxon>Tracheophyta</taxon>
        <taxon>Spermatophyta</taxon>
        <taxon>Magnoliopsida</taxon>
        <taxon>eudicotyledons</taxon>
        <taxon>Gunneridae</taxon>
        <taxon>Pentapetalae</taxon>
        <taxon>rosids</taxon>
        <taxon>fabids</taxon>
        <taxon>Fabales</taxon>
        <taxon>Fabaceae</taxon>
        <taxon>Papilionoideae</taxon>
        <taxon>50 kb inversion clade</taxon>
        <taxon>NPAAA clade</taxon>
        <taxon>indigoferoid/millettioid clade</taxon>
        <taxon>Phaseoleae</taxon>
        <taxon>Mucuna</taxon>
    </lineage>
</organism>
<name>A0A371F643_MUCPR</name>